<dbReference type="AlphaFoldDB" id="A0A7J7IJL2"/>
<sequence length="392" mass="43261">MLGFAYFAPWGFHRVERFSLVSRLKRDGRSGRVLRAKELAPVLSLSSQPSDAPQPQSEIPSPLPLRPRKTQEQLHAELKAIKERRERVRKQAMAALDDLRSQLDLLLKEVRTKMHPDEARPETSLEAGDGLDTQGAEETDGETFSKLNQFSPGWHQVSRAGLEDGVDNYASSVTYTAAATPSLDEMGQQFQGDEYAAPATEPPQQNNEPARMIVECDINGCCSLIIRDESNANVRGVRPKHVFSGPGFRVGYDPAAPPSDCALVGDDHWTIALSREEFRHFRRLAQALQYKMGDITAGRVSKPAASGVPVRSGDGFCKERLSWNTADGESSKIVAEFESSLMWLGASGNPFSYDLRLILLGGNRIVEGVWPAQVVPSLFAKLMELEEPEAPM</sequence>
<feature type="region of interest" description="Disordered" evidence="2">
    <location>
        <begin position="43"/>
        <end position="70"/>
    </location>
</feature>
<keyword evidence="4" id="KW-1185">Reference proteome</keyword>
<protein>
    <submittedName>
        <fullName evidence="3">Uncharacterized protein</fullName>
    </submittedName>
</protein>
<evidence type="ECO:0000313" key="3">
    <source>
        <dbReference type="EMBL" id="KAF6002697.1"/>
    </source>
</evidence>
<name>A0A7J7IJL2_9RHOD</name>
<feature type="compositionally biased region" description="Basic and acidic residues" evidence="2">
    <location>
        <begin position="113"/>
        <end position="123"/>
    </location>
</feature>
<feature type="region of interest" description="Disordered" evidence="2">
    <location>
        <begin position="113"/>
        <end position="150"/>
    </location>
</feature>
<organism evidence="3 4">
    <name type="scientific">Cyanidiococcus yangmingshanensis</name>
    <dbReference type="NCBI Taxonomy" id="2690220"/>
    <lineage>
        <taxon>Eukaryota</taxon>
        <taxon>Rhodophyta</taxon>
        <taxon>Bangiophyceae</taxon>
        <taxon>Cyanidiales</taxon>
        <taxon>Cyanidiaceae</taxon>
        <taxon>Cyanidiococcus</taxon>
    </lineage>
</organism>
<dbReference type="GO" id="GO:0003677">
    <property type="term" value="F:DNA binding"/>
    <property type="evidence" value="ECO:0007669"/>
    <property type="project" value="InterPro"/>
</dbReference>
<gene>
    <name evidence="3" type="ORF">F1559_001923</name>
</gene>
<dbReference type="SUPFAM" id="SSF54447">
    <property type="entry name" value="ssDNA-binding transcriptional regulator domain"/>
    <property type="match status" value="2"/>
</dbReference>
<comment type="caution">
    <text evidence="3">The sequence shown here is derived from an EMBL/GenBank/DDBJ whole genome shotgun (WGS) entry which is preliminary data.</text>
</comment>
<dbReference type="InterPro" id="IPR009044">
    <property type="entry name" value="ssDNA-bd_transcriptional_reg"/>
</dbReference>
<dbReference type="Gene3D" id="2.30.31.10">
    <property type="entry name" value="Transcriptional Coactivator Pc4, Chain A"/>
    <property type="match status" value="1"/>
</dbReference>
<evidence type="ECO:0000256" key="2">
    <source>
        <dbReference type="SAM" id="MobiDB-lite"/>
    </source>
</evidence>
<evidence type="ECO:0000256" key="1">
    <source>
        <dbReference type="SAM" id="Coils"/>
    </source>
</evidence>
<dbReference type="Pfam" id="PF08848">
    <property type="entry name" value="DUF1818"/>
    <property type="match status" value="2"/>
</dbReference>
<feature type="coiled-coil region" evidence="1">
    <location>
        <begin position="71"/>
        <end position="109"/>
    </location>
</feature>
<proteinExistence type="predicted"/>
<dbReference type="InterPro" id="IPR014947">
    <property type="entry name" value="DUF1818"/>
</dbReference>
<keyword evidence="1" id="KW-0175">Coiled coil</keyword>
<feature type="compositionally biased region" description="Low complexity" evidence="2">
    <location>
        <begin position="44"/>
        <end position="57"/>
    </location>
</feature>
<evidence type="ECO:0000313" key="4">
    <source>
        <dbReference type="Proteomes" id="UP000530660"/>
    </source>
</evidence>
<dbReference type="GO" id="GO:0006355">
    <property type="term" value="P:regulation of DNA-templated transcription"/>
    <property type="evidence" value="ECO:0007669"/>
    <property type="project" value="InterPro"/>
</dbReference>
<dbReference type="OrthoDB" id="4016at2759"/>
<dbReference type="EMBL" id="VWRR01000009">
    <property type="protein sequence ID" value="KAF6002697.1"/>
    <property type="molecule type" value="Genomic_DNA"/>
</dbReference>
<accession>A0A7J7IJL2</accession>
<dbReference type="Proteomes" id="UP000530660">
    <property type="component" value="Unassembled WGS sequence"/>
</dbReference>
<reference evidence="3 4" key="1">
    <citation type="journal article" date="2020" name="J. Phycol.">
        <title>Comparative genome analysis reveals Cyanidiococcus gen. nov., a new extremophilic red algal genus sister to Cyanidioschyzon (Cyanidioschyzonaceae, Rhodophyta).</title>
        <authorList>
            <person name="Liu S.-L."/>
            <person name="Chiang Y.-R."/>
            <person name="Yoon H.S."/>
            <person name="Fu H.-Y."/>
        </authorList>
    </citation>
    <scope>NUCLEOTIDE SEQUENCE [LARGE SCALE GENOMIC DNA]</scope>
    <source>
        <strain evidence="3 4">THAL066</strain>
    </source>
</reference>